<protein>
    <submittedName>
        <fullName evidence="6">Transposase</fullName>
    </submittedName>
</protein>
<evidence type="ECO:0000256" key="3">
    <source>
        <dbReference type="ARBA" id="ARBA00023125"/>
    </source>
</evidence>
<evidence type="ECO:0000259" key="5">
    <source>
        <dbReference type="Pfam" id="PF12323"/>
    </source>
</evidence>
<dbReference type="InterPro" id="IPR010095">
    <property type="entry name" value="Cas12f1-like_TNB"/>
</dbReference>
<dbReference type="Pfam" id="PF07282">
    <property type="entry name" value="Cas12f1-like_TNB"/>
    <property type="match status" value="1"/>
</dbReference>
<reference evidence="6" key="1">
    <citation type="submission" date="2019-09" db="EMBL/GenBank/DDBJ databases">
        <title>Characterisation of the sponge microbiome using genome-centric metagenomics.</title>
        <authorList>
            <person name="Engelberts J.P."/>
            <person name="Robbins S.J."/>
            <person name="De Goeij J.M."/>
            <person name="Aranda M."/>
            <person name="Bell S.C."/>
            <person name="Webster N.S."/>
        </authorList>
    </citation>
    <scope>NUCLEOTIDE SEQUENCE</scope>
    <source>
        <strain evidence="6">SB0676_bin_10</strain>
    </source>
</reference>
<dbReference type="PROSITE" id="PS51257">
    <property type="entry name" value="PROKAR_LIPOPROTEIN"/>
    <property type="match status" value="1"/>
</dbReference>
<dbReference type="GO" id="GO:0003677">
    <property type="term" value="F:DNA binding"/>
    <property type="evidence" value="ECO:0007669"/>
    <property type="project" value="UniProtKB-KW"/>
</dbReference>
<organism evidence="6">
    <name type="scientific">Synechococcus sp. SB0676_bin_10</name>
    <dbReference type="NCBI Taxonomy" id="2604869"/>
    <lineage>
        <taxon>Bacteria</taxon>
        <taxon>Bacillati</taxon>
        <taxon>Cyanobacteriota</taxon>
        <taxon>Cyanophyceae</taxon>
        <taxon>Synechococcales</taxon>
        <taxon>Synechococcaceae</taxon>
        <taxon>Synechococcus</taxon>
    </lineage>
</organism>
<sequence>MQKLRYRLYPRPHPQAALAGAFGCARVVRNDALTLSHRLHRQGQRFPGGTERQKLRTLLASKAEQQGRKVVAVNRWLSTSRTCSACGHNACGAERLTGLSPSGCEAGTHLKKEATCRI</sequence>
<evidence type="ECO:0000256" key="2">
    <source>
        <dbReference type="ARBA" id="ARBA00022833"/>
    </source>
</evidence>
<dbReference type="EMBL" id="VYDO01000082">
    <property type="protein sequence ID" value="MYG37830.1"/>
    <property type="molecule type" value="Genomic_DNA"/>
</dbReference>
<accession>A0A6B1F3D2</accession>
<feature type="domain" description="Transposase putative helix-turn-helix" evidence="5">
    <location>
        <begin position="3"/>
        <end position="44"/>
    </location>
</feature>
<keyword evidence="1" id="KW-0479">Metal-binding</keyword>
<keyword evidence="3" id="KW-0238">DNA-binding</keyword>
<gene>
    <name evidence="6" type="ORF">F4162_02215</name>
</gene>
<evidence type="ECO:0000256" key="1">
    <source>
        <dbReference type="ARBA" id="ARBA00022723"/>
    </source>
</evidence>
<keyword evidence="2" id="KW-0862">Zinc</keyword>
<evidence type="ECO:0000313" key="6">
    <source>
        <dbReference type="EMBL" id="MYG37830.1"/>
    </source>
</evidence>
<name>A0A6B1F3D2_9SYNE</name>
<dbReference type="AlphaFoldDB" id="A0A6B1F3D2"/>
<feature type="domain" description="Cas12f1-like TNB" evidence="4">
    <location>
        <begin position="54"/>
        <end position="94"/>
    </location>
</feature>
<evidence type="ECO:0000259" key="4">
    <source>
        <dbReference type="Pfam" id="PF07282"/>
    </source>
</evidence>
<comment type="caution">
    <text evidence="6">The sequence shown here is derived from an EMBL/GenBank/DDBJ whole genome shotgun (WGS) entry which is preliminary data.</text>
</comment>
<dbReference type="Pfam" id="PF12323">
    <property type="entry name" value="HTH_OrfB_IS605"/>
    <property type="match status" value="1"/>
</dbReference>
<proteinExistence type="predicted"/>
<dbReference type="GO" id="GO:0046872">
    <property type="term" value="F:metal ion binding"/>
    <property type="evidence" value="ECO:0007669"/>
    <property type="project" value="UniProtKB-KW"/>
</dbReference>
<dbReference type="InterPro" id="IPR021027">
    <property type="entry name" value="Transposase_put_HTH"/>
</dbReference>